<organism evidence="1 2">
    <name type="scientific">Bauhinia variegata</name>
    <name type="common">Purple orchid tree</name>
    <name type="synonym">Phanera variegata</name>
    <dbReference type="NCBI Taxonomy" id="167791"/>
    <lineage>
        <taxon>Eukaryota</taxon>
        <taxon>Viridiplantae</taxon>
        <taxon>Streptophyta</taxon>
        <taxon>Embryophyta</taxon>
        <taxon>Tracheophyta</taxon>
        <taxon>Spermatophyta</taxon>
        <taxon>Magnoliopsida</taxon>
        <taxon>eudicotyledons</taxon>
        <taxon>Gunneridae</taxon>
        <taxon>Pentapetalae</taxon>
        <taxon>rosids</taxon>
        <taxon>fabids</taxon>
        <taxon>Fabales</taxon>
        <taxon>Fabaceae</taxon>
        <taxon>Cercidoideae</taxon>
        <taxon>Cercideae</taxon>
        <taxon>Bauhiniinae</taxon>
        <taxon>Bauhinia</taxon>
    </lineage>
</organism>
<evidence type="ECO:0000313" key="1">
    <source>
        <dbReference type="EMBL" id="KAI4349037.1"/>
    </source>
</evidence>
<dbReference type="EMBL" id="CM039429">
    <property type="protein sequence ID" value="KAI4349037.1"/>
    <property type="molecule type" value="Genomic_DNA"/>
</dbReference>
<comment type="caution">
    <text evidence="1">The sequence shown here is derived from an EMBL/GenBank/DDBJ whole genome shotgun (WGS) entry which is preliminary data.</text>
</comment>
<reference evidence="1 2" key="1">
    <citation type="journal article" date="2022" name="DNA Res.">
        <title>Chromosomal-level genome assembly of the orchid tree Bauhinia variegata (Leguminosae; Cercidoideae) supports the allotetraploid origin hypothesis of Bauhinia.</title>
        <authorList>
            <person name="Zhong Y."/>
            <person name="Chen Y."/>
            <person name="Zheng D."/>
            <person name="Pang J."/>
            <person name="Liu Y."/>
            <person name="Luo S."/>
            <person name="Meng S."/>
            <person name="Qian L."/>
            <person name="Wei D."/>
            <person name="Dai S."/>
            <person name="Zhou R."/>
        </authorList>
    </citation>
    <scope>NUCLEOTIDE SEQUENCE [LARGE SCALE GENOMIC DNA]</scope>
    <source>
        <strain evidence="1">BV-YZ2020</strain>
    </source>
</reference>
<dbReference type="Proteomes" id="UP000828941">
    <property type="component" value="Chromosome 4"/>
</dbReference>
<accession>A0ACB9PLW3</accession>
<sequence>MGGEMLNGSWFGVLWPVSRKTVTNDKAGVGILASEIASLMFKVAHLWHCLSDREVKNLREEIGNSVGIKRLVSDNDGFLVELALNEILDNFESVARSVARLGKRCVDPVYHRYEKFVDNPAQHYLQWSGWEYRWKKMERKVKKMERFVAAMTQLSQELEVLAEVEQAFRRMQANPDLHQGNLLEYQKKVMWQHQEVKNFRDMSPWNRSYDYIVRLLARSLFTILERIIIVFGSDHLPVKQQQNDCQQMNTNHFPRSHSFSVPSNSIFRLPQHDIPGFYSGPIGRRQVSNAGFVVDRAKKKNKQRQYSYSEKQFGHVGSFKGCMTVGNDCPVVQSCMATTGGSMRLNDPHNADKMKSADKLALSFRTMIYSKLSVKGRLLRAPPLTLGDAALALHYANVIILIEKMVSSPHLIDHETRDELYNMLPTAIRTTLRAKLKLYSKGNHSSLYDANISAGWTMTLTQILDWLAPLAHKMIRWHSERNFEKEHTTSTSSVLLVQTLYFANQSRTEAAIIELLLGLNYLYRIDRSCNGVRLRNNLIVNEYL</sequence>
<proteinExistence type="predicted"/>
<gene>
    <name evidence="1" type="ORF">L6164_009686</name>
</gene>
<evidence type="ECO:0000313" key="2">
    <source>
        <dbReference type="Proteomes" id="UP000828941"/>
    </source>
</evidence>
<protein>
    <submittedName>
        <fullName evidence="1">Uncharacterized protein</fullName>
    </submittedName>
</protein>
<keyword evidence="2" id="KW-1185">Reference proteome</keyword>
<name>A0ACB9PLW3_BAUVA</name>